<keyword evidence="2 5" id="KW-0489">Methyltransferase</keyword>
<dbReference type="NCBIfam" id="TIGR00186">
    <property type="entry name" value="rRNA_methyl_3"/>
    <property type="match status" value="1"/>
</dbReference>
<dbReference type="Pfam" id="PF08032">
    <property type="entry name" value="SpoU_sub_bind"/>
    <property type="match status" value="1"/>
</dbReference>
<dbReference type="GO" id="GO:0032259">
    <property type="term" value="P:methylation"/>
    <property type="evidence" value="ECO:0007669"/>
    <property type="project" value="UniProtKB-KW"/>
</dbReference>
<evidence type="ECO:0000313" key="5">
    <source>
        <dbReference type="EMBL" id="VAV84868.1"/>
    </source>
</evidence>
<dbReference type="InterPro" id="IPR029028">
    <property type="entry name" value="Alpha/beta_knot_MTases"/>
</dbReference>
<dbReference type="PANTHER" id="PTHR46429:SF1">
    <property type="entry name" value="23S RRNA (GUANOSINE-2'-O-)-METHYLTRANSFERASE RLMB"/>
    <property type="match status" value="1"/>
</dbReference>
<dbReference type="SMART" id="SM00967">
    <property type="entry name" value="SpoU_sub_bind"/>
    <property type="match status" value="1"/>
</dbReference>
<accession>A0A3B0RA99</accession>
<evidence type="ECO:0000256" key="3">
    <source>
        <dbReference type="ARBA" id="ARBA00022679"/>
    </source>
</evidence>
<reference evidence="5" key="1">
    <citation type="submission" date="2018-06" db="EMBL/GenBank/DDBJ databases">
        <authorList>
            <person name="Zhirakovskaya E."/>
        </authorList>
    </citation>
    <scope>NUCLEOTIDE SEQUENCE</scope>
</reference>
<proteinExistence type="inferred from homology"/>
<dbReference type="GO" id="GO:0003723">
    <property type="term" value="F:RNA binding"/>
    <property type="evidence" value="ECO:0007669"/>
    <property type="project" value="InterPro"/>
</dbReference>
<dbReference type="CDD" id="cd18103">
    <property type="entry name" value="SpoU-like_RlmB"/>
    <property type="match status" value="1"/>
</dbReference>
<dbReference type="Gene3D" id="3.40.1280.10">
    <property type="match status" value="1"/>
</dbReference>
<dbReference type="InterPro" id="IPR001537">
    <property type="entry name" value="SpoU_MeTrfase"/>
</dbReference>
<dbReference type="AlphaFoldDB" id="A0A3B0RA99"/>
<evidence type="ECO:0000259" key="4">
    <source>
        <dbReference type="SMART" id="SM00967"/>
    </source>
</evidence>
<dbReference type="EMBL" id="UOEA01000076">
    <property type="protein sequence ID" value="VAV84868.1"/>
    <property type="molecule type" value="Genomic_DNA"/>
</dbReference>
<evidence type="ECO:0000256" key="2">
    <source>
        <dbReference type="ARBA" id="ARBA00022603"/>
    </source>
</evidence>
<organism evidence="5">
    <name type="scientific">hydrothermal vent metagenome</name>
    <dbReference type="NCBI Taxonomy" id="652676"/>
    <lineage>
        <taxon>unclassified sequences</taxon>
        <taxon>metagenomes</taxon>
        <taxon>ecological metagenomes</taxon>
    </lineage>
</organism>
<gene>
    <name evidence="5" type="ORF">MNBD_DELTA01-571</name>
</gene>
<dbReference type="FunFam" id="3.40.1280.10:FF:000008">
    <property type="entry name" value="Group 3 RNA methyltransferase TrmH"/>
    <property type="match status" value="1"/>
</dbReference>
<dbReference type="Gene3D" id="3.30.1330.30">
    <property type="match status" value="1"/>
</dbReference>
<keyword evidence="3 5" id="KW-0808">Transferase</keyword>
<dbReference type="GO" id="GO:0008173">
    <property type="term" value="F:RNA methyltransferase activity"/>
    <property type="evidence" value="ECO:0007669"/>
    <property type="project" value="InterPro"/>
</dbReference>
<dbReference type="InterPro" id="IPR013123">
    <property type="entry name" value="SpoU_subst-bd"/>
</dbReference>
<dbReference type="EC" id="2.1.1.185" evidence="5"/>
<dbReference type="InterPro" id="IPR004441">
    <property type="entry name" value="rRNA_MeTrfase_TrmH"/>
</dbReference>
<dbReference type="GO" id="GO:0006396">
    <property type="term" value="P:RNA processing"/>
    <property type="evidence" value="ECO:0007669"/>
    <property type="project" value="InterPro"/>
</dbReference>
<feature type="domain" description="RNA 2-O ribose methyltransferase substrate binding" evidence="4">
    <location>
        <begin position="3"/>
        <end position="78"/>
    </location>
</feature>
<dbReference type="SUPFAM" id="SSF75217">
    <property type="entry name" value="alpha/beta knot"/>
    <property type="match status" value="1"/>
</dbReference>
<protein>
    <submittedName>
        <fullName evidence="5">23S rRNA (Guanosine(2251)-2'-O)-methyltransferase</fullName>
        <ecNumber evidence="5">2.1.1.185</ecNumber>
    </submittedName>
</protein>
<dbReference type="SUPFAM" id="SSF55315">
    <property type="entry name" value="L30e-like"/>
    <property type="match status" value="1"/>
</dbReference>
<dbReference type="Pfam" id="PF00588">
    <property type="entry name" value="SpoU_methylase"/>
    <property type="match status" value="1"/>
</dbReference>
<comment type="similarity">
    <text evidence="1">Belongs to the class IV-like SAM-binding methyltransferase superfamily. RNA methyltransferase TrmH family.</text>
</comment>
<name>A0A3B0RA99_9ZZZZ</name>
<dbReference type="InterPro" id="IPR029026">
    <property type="entry name" value="tRNA_m1G_MTases_N"/>
</dbReference>
<sequence>MRIIYGINPVTEALAAGRGGISEIFISVKRRDKSLDAIVRAASSGKIKVTGAGARRLCELAGTEGHQGVVAVFKGEYPYCGIEDIVDNWRASGKSAFILILDCIQDPQNFGSLVRAAHCAGADGVIIPKDRAAQVTPAVVKASAGATEHTLIARVTNLRDAIKRLKDEGVWIAGIEASFDKTIYNTELDGDIALIIGSEGSGMRRLIRQECDYRVSIPMKGRINSMNAAQAGAVALFEVRRQKDARTQKEAGGG</sequence>
<evidence type="ECO:0000256" key="1">
    <source>
        <dbReference type="ARBA" id="ARBA00007228"/>
    </source>
</evidence>
<dbReference type="PANTHER" id="PTHR46429">
    <property type="entry name" value="23S RRNA (GUANOSINE-2'-O-)-METHYLTRANSFERASE RLMB"/>
    <property type="match status" value="1"/>
</dbReference>
<dbReference type="GO" id="GO:0005829">
    <property type="term" value="C:cytosol"/>
    <property type="evidence" value="ECO:0007669"/>
    <property type="project" value="TreeGrafter"/>
</dbReference>
<dbReference type="InterPro" id="IPR029064">
    <property type="entry name" value="Ribosomal_eL30-like_sf"/>
</dbReference>